<name>A0A4C1VWC3_EUMVA</name>
<dbReference type="EMBL" id="BGZK01000429">
    <property type="protein sequence ID" value="GBP43073.1"/>
    <property type="molecule type" value="Genomic_DNA"/>
</dbReference>
<dbReference type="Proteomes" id="UP000299102">
    <property type="component" value="Unassembled WGS sequence"/>
</dbReference>
<accession>A0A4C1VWC3</accession>
<dbReference type="PANTHER" id="PTHR47331">
    <property type="entry name" value="PHD-TYPE DOMAIN-CONTAINING PROTEIN"/>
    <property type="match status" value="1"/>
</dbReference>
<protein>
    <submittedName>
        <fullName evidence="2">Uncharacterized protein</fullName>
    </submittedName>
</protein>
<dbReference type="AlphaFoldDB" id="A0A4C1VWC3"/>
<organism evidence="2 3">
    <name type="scientific">Eumeta variegata</name>
    <name type="common">Bagworm moth</name>
    <name type="synonym">Eumeta japonica</name>
    <dbReference type="NCBI Taxonomy" id="151549"/>
    <lineage>
        <taxon>Eukaryota</taxon>
        <taxon>Metazoa</taxon>
        <taxon>Ecdysozoa</taxon>
        <taxon>Arthropoda</taxon>
        <taxon>Hexapoda</taxon>
        <taxon>Insecta</taxon>
        <taxon>Pterygota</taxon>
        <taxon>Neoptera</taxon>
        <taxon>Endopterygota</taxon>
        <taxon>Lepidoptera</taxon>
        <taxon>Glossata</taxon>
        <taxon>Ditrysia</taxon>
        <taxon>Tineoidea</taxon>
        <taxon>Psychidae</taxon>
        <taxon>Oiketicinae</taxon>
        <taxon>Eumeta</taxon>
    </lineage>
</organism>
<dbReference type="Pfam" id="PF03564">
    <property type="entry name" value="DUF1759"/>
    <property type="match status" value="1"/>
</dbReference>
<dbReference type="SUPFAM" id="SSF53098">
    <property type="entry name" value="Ribonuclease H-like"/>
    <property type="match status" value="1"/>
</dbReference>
<dbReference type="InterPro" id="IPR012337">
    <property type="entry name" value="RNaseH-like_sf"/>
</dbReference>
<keyword evidence="3" id="KW-1185">Reference proteome</keyword>
<evidence type="ECO:0000256" key="1">
    <source>
        <dbReference type="SAM" id="MobiDB-lite"/>
    </source>
</evidence>
<evidence type="ECO:0000313" key="3">
    <source>
        <dbReference type="Proteomes" id="UP000299102"/>
    </source>
</evidence>
<feature type="region of interest" description="Disordered" evidence="1">
    <location>
        <begin position="169"/>
        <end position="204"/>
    </location>
</feature>
<comment type="caution">
    <text evidence="2">The sequence shown here is derived from an EMBL/GenBank/DDBJ whole genome shotgun (WGS) entry which is preliminary data.</text>
</comment>
<evidence type="ECO:0000313" key="2">
    <source>
        <dbReference type="EMBL" id="GBP43073.1"/>
    </source>
</evidence>
<sequence>MIFSSTTLEHLQCSHQKYLLYLVIVALRPLEVTTKEISGDKYCTSREIIPLVRCMLSKLPSAVIEDPVAKEVQKLAINEINKRTDPIEHVTALAIASILDSRFKKMRFNDAIACSNAVSKIKDLTKKNLQRNEETESDSDKSDKNEETFSLWSDHHKLVHNWKIFVKKSAPPTAPRDGSPASQTESRGSRATKLSRASRNAARRTAELEAAKQLAEVREDIIRKELAAKLPNIEITAIEDEMDDEEPQPAISSEDAAARVEDWLRDAPPALRVRTYSACDVTRQAEAIGKLARPRPIPRQAYELPTFTSHIADWRAFKSAYEETTATYDYQPFENLAKLRVPLQGKAKTAVAHLLAANTRPEEIIRNLQTKFGRPDLIIEDVIQNARSLPRVTESGRELSDFAVAVRNCVAVLSDIDTDGYINNPQLVKELLEKLTPFLRNKYAEQLVRRKRDGVLFFL</sequence>
<reference evidence="2 3" key="1">
    <citation type="journal article" date="2019" name="Commun. Biol.">
        <title>The bagworm genome reveals a unique fibroin gene that provides high tensile strength.</title>
        <authorList>
            <person name="Kono N."/>
            <person name="Nakamura H."/>
            <person name="Ohtoshi R."/>
            <person name="Tomita M."/>
            <person name="Numata K."/>
            <person name="Arakawa K."/>
        </authorList>
    </citation>
    <scope>NUCLEOTIDE SEQUENCE [LARGE SCALE GENOMIC DNA]</scope>
</reference>
<gene>
    <name evidence="2" type="ORF">EVAR_96335_1</name>
</gene>
<dbReference type="OrthoDB" id="10066767at2759"/>
<proteinExistence type="predicted"/>
<dbReference type="InterPro" id="IPR005312">
    <property type="entry name" value="DUF1759"/>
</dbReference>